<dbReference type="GO" id="GO:0005886">
    <property type="term" value="C:plasma membrane"/>
    <property type="evidence" value="ECO:0007669"/>
    <property type="project" value="TreeGrafter"/>
</dbReference>
<evidence type="ECO:0000313" key="2">
    <source>
        <dbReference type="EMBL" id="KAH7116806.1"/>
    </source>
</evidence>
<keyword evidence="3" id="KW-1185">Reference proteome</keyword>
<reference evidence="2" key="1">
    <citation type="journal article" date="2021" name="Nat. Commun.">
        <title>Genetic determinants of endophytism in the Arabidopsis root mycobiome.</title>
        <authorList>
            <person name="Mesny F."/>
            <person name="Miyauchi S."/>
            <person name="Thiergart T."/>
            <person name="Pickel B."/>
            <person name="Atanasova L."/>
            <person name="Karlsson M."/>
            <person name="Huettel B."/>
            <person name="Barry K.W."/>
            <person name="Haridas S."/>
            <person name="Chen C."/>
            <person name="Bauer D."/>
            <person name="Andreopoulos W."/>
            <person name="Pangilinan J."/>
            <person name="LaButti K."/>
            <person name="Riley R."/>
            <person name="Lipzen A."/>
            <person name="Clum A."/>
            <person name="Drula E."/>
            <person name="Henrissat B."/>
            <person name="Kohler A."/>
            <person name="Grigoriev I.V."/>
            <person name="Martin F.M."/>
            <person name="Hacquard S."/>
        </authorList>
    </citation>
    <scope>NUCLEOTIDE SEQUENCE</scope>
    <source>
        <strain evidence="2">MPI-CAGE-CH-0243</strain>
    </source>
</reference>
<accession>A0A9P9IDI4</accession>
<keyword evidence="1" id="KW-1133">Transmembrane helix</keyword>
<feature type="transmembrane region" description="Helical" evidence="1">
    <location>
        <begin position="31"/>
        <end position="52"/>
    </location>
</feature>
<evidence type="ECO:0000256" key="1">
    <source>
        <dbReference type="SAM" id="Phobius"/>
    </source>
</evidence>
<dbReference type="PANTHER" id="PTHR40018">
    <property type="entry name" value="[PSI+] INDUCTION PROTEIN 2"/>
    <property type="match status" value="1"/>
</dbReference>
<evidence type="ECO:0000313" key="3">
    <source>
        <dbReference type="Proteomes" id="UP000700596"/>
    </source>
</evidence>
<sequence>MPYISVRNPLDEAKDTLSSWDKCMAKSYCKWPVIVVIIVGVLFTVSMIFCIYKCGKCATCCCCCNCCSCCAPSGG</sequence>
<dbReference type="GO" id="GO:0005935">
    <property type="term" value="C:cellular bud neck"/>
    <property type="evidence" value="ECO:0007669"/>
    <property type="project" value="TreeGrafter"/>
</dbReference>
<dbReference type="InterPro" id="IPR037504">
    <property type="entry name" value="PSI_induc_2"/>
</dbReference>
<dbReference type="OrthoDB" id="5401332at2759"/>
<proteinExistence type="predicted"/>
<feature type="non-terminal residue" evidence="2">
    <location>
        <position position="75"/>
    </location>
</feature>
<keyword evidence="1" id="KW-0472">Membrane</keyword>
<organism evidence="2 3">
    <name type="scientific">Dendryphion nanum</name>
    <dbReference type="NCBI Taxonomy" id="256645"/>
    <lineage>
        <taxon>Eukaryota</taxon>
        <taxon>Fungi</taxon>
        <taxon>Dikarya</taxon>
        <taxon>Ascomycota</taxon>
        <taxon>Pezizomycotina</taxon>
        <taxon>Dothideomycetes</taxon>
        <taxon>Pleosporomycetidae</taxon>
        <taxon>Pleosporales</taxon>
        <taxon>Torulaceae</taxon>
        <taxon>Dendryphion</taxon>
    </lineage>
</organism>
<protein>
    <submittedName>
        <fullName evidence="2">Uncharacterized protein</fullName>
    </submittedName>
</protein>
<dbReference type="PANTHER" id="PTHR40018:SF1">
    <property type="entry name" value="[PSI+] INDUCTION PROTEIN 2"/>
    <property type="match status" value="1"/>
</dbReference>
<gene>
    <name evidence="2" type="ORF">B0J11DRAFT_571302</name>
</gene>
<keyword evidence="1" id="KW-0812">Transmembrane</keyword>
<comment type="caution">
    <text evidence="2">The sequence shown here is derived from an EMBL/GenBank/DDBJ whole genome shotgun (WGS) entry which is preliminary data.</text>
</comment>
<dbReference type="Proteomes" id="UP000700596">
    <property type="component" value="Unassembled WGS sequence"/>
</dbReference>
<name>A0A9P9IDI4_9PLEO</name>
<dbReference type="EMBL" id="JAGMWT010000014">
    <property type="protein sequence ID" value="KAH7116806.1"/>
    <property type="molecule type" value="Genomic_DNA"/>
</dbReference>
<dbReference type="AlphaFoldDB" id="A0A9P9IDI4"/>